<dbReference type="EMBL" id="SPPD01000006">
    <property type="protein sequence ID" value="TFU97929.1"/>
    <property type="molecule type" value="Genomic_DNA"/>
</dbReference>
<gene>
    <name evidence="2" type="ORF">E4T82_05545</name>
</gene>
<sequence>MLLTIHDASLRKIGWIDNDKQDTLNFFDDMWTRDLHSGSSVFEFTAVKKEVRTDIGRDYLFDRLNERAFVSFEYAGKSYVFNVMEVEEDATTIRCYCENLNLELINEYANPYAATKALTFKEYCETMELIGSFSFLKIGRNDIASVKKPLEFTQQETKLARLLALAREFNAEIEFETELNADSTIKRFVMNAYHAHDEKHQGVGRKRDDLVMRYGKNMRGVRRKISKTNVFNVIYPVGKRSEVTKSKKTTVINPDGTTTVTEKVSVSDTKSTTTTTVYSTSGAVVSSKTVTATKNPDGTVSRTSSESKGSSTVTSTSSTTVKENPDKSTTKTTTVRKSDGTVQKTVVHTKKEEYPDQSTKTTVTTTKADRSVTERVTWRYPNGTSNTSSRLVKAGSSSSSTKVSKVDESSDEEFDLTELKDWSQKNAKGVQEFYKRGPAIYAPISVQLYPSTFTSDTLEDQWIRRDKEFDADSVEELNALAYQYLKEHCYPAITYSVTGFVDGDIGDTIRIEDDSFTDVLVLSARISKQKISFTNPSQNQTEISNIKALENKLSQNIQQRLDKLIEDAKPYFLRLTTSNGVIFKNAEGSSRVTPTLVKGIREFPNATFRFYWGEEVEAGKSFVVRANEVSDTKVLTVAAFIGNQEVARDTLTFVGVADGPAGPQGPQGEQGPPGTVDETVLTEIRTSIESKADMQITQEQLLLLSEQAALQKAELEALQSMSIIRDWVKAYKEFVEADEDHRAESEAAFVKASERIANIEKLGEKAQEWDFIDTYMRAQNEGLIIGDKQSATEILISDDRIAMRSAGKEVMWITQGVIHIDNGVFTKTIQIGRFRTEQYHANLDMNVIRYVGDLGGSS</sequence>
<name>A0A4Y9JD94_9STRE</name>
<feature type="compositionally biased region" description="Basic and acidic residues" evidence="1">
    <location>
        <begin position="367"/>
        <end position="377"/>
    </location>
</feature>
<accession>A0A4Y9JD94</accession>
<dbReference type="AlphaFoldDB" id="A0A4Y9JD94"/>
<keyword evidence="2" id="KW-0675">Receptor</keyword>
<evidence type="ECO:0000313" key="3">
    <source>
        <dbReference type="Proteomes" id="UP000297253"/>
    </source>
</evidence>
<organism evidence="2 3">
    <name type="scientific">Streptococcus cuniculi</name>
    <dbReference type="NCBI Taxonomy" id="1432788"/>
    <lineage>
        <taxon>Bacteria</taxon>
        <taxon>Bacillati</taxon>
        <taxon>Bacillota</taxon>
        <taxon>Bacilli</taxon>
        <taxon>Lactobacillales</taxon>
        <taxon>Streptococcaceae</taxon>
        <taxon>Streptococcus</taxon>
    </lineage>
</organism>
<protein>
    <submittedName>
        <fullName evidence="2">Antireceptor</fullName>
    </submittedName>
</protein>
<feature type="compositionally biased region" description="Low complexity" evidence="1">
    <location>
        <begin position="299"/>
        <end position="321"/>
    </location>
</feature>
<evidence type="ECO:0000256" key="1">
    <source>
        <dbReference type="SAM" id="MobiDB-lite"/>
    </source>
</evidence>
<proteinExistence type="predicted"/>
<dbReference type="OrthoDB" id="2237640at2"/>
<comment type="caution">
    <text evidence="2">The sequence shown here is derived from an EMBL/GenBank/DDBJ whole genome shotgun (WGS) entry which is preliminary data.</text>
</comment>
<dbReference type="RefSeq" id="WP_135181876.1">
    <property type="nucleotide sequence ID" value="NZ_JADGKZ010000006.1"/>
</dbReference>
<evidence type="ECO:0000313" key="2">
    <source>
        <dbReference type="EMBL" id="TFU97929.1"/>
    </source>
</evidence>
<dbReference type="Proteomes" id="UP000297253">
    <property type="component" value="Unassembled WGS sequence"/>
</dbReference>
<feature type="region of interest" description="Disordered" evidence="1">
    <location>
        <begin position="292"/>
        <end position="406"/>
    </location>
</feature>
<reference evidence="2 3" key="1">
    <citation type="submission" date="2019-03" db="EMBL/GenBank/DDBJ databases">
        <title>Diversity of the mouse oral microbiome.</title>
        <authorList>
            <person name="Joseph S."/>
            <person name="Aduse-Opoku J."/>
            <person name="Curtis M."/>
            <person name="Wade W."/>
            <person name="Hashim A."/>
        </authorList>
    </citation>
    <scope>NUCLEOTIDE SEQUENCE [LARGE SCALE GENOMIC DNA]</scope>
    <source>
        <strain evidence="2 3">WM131</strain>
    </source>
</reference>
<dbReference type="Gene3D" id="1.20.5.320">
    <property type="entry name" value="6-Phosphogluconate Dehydrogenase, domain 3"/>
    <property type="match status" value="1"/>
</dbReference>